<reference evidence="3" key="2">
    <citation type="submission" date="2025-08" db="UniProtKB">
        <authorList>
            <consortium name="RefSeq"/>
        </authorList>
    </citation>
    <scope>IDENTIFICATION</scope>
    <source>
        <tissue evidence="3">Etiolated seedlings</tissue>
    </source>
</reference>
<keyword evidence="1" id="KW-1133">Transmembrane helix</keyword>
<protein>
    <recommendedName>
        <fullName evidence="1">HVA22-like protein</fullName>
    </recommendedName>
</protein>
<dbReference type="Pfam" id="PF03134">
    <property type="entry name" value="TB2_DP1_HVA22"/>
    <property type="match status" value="1"/>
</dbReference>
<dbReference type="KEGG" id="cam:105852241"/>
<evidence type="ECO:0000313" key="2">
    <source>
        <dbReference type="Proteomes" id="UP000087171"/>
    </source>
</evidence>
<keyword evidence="1" id="KW-0472">Membrane</keyword>
<reference evidence="2" key="1">
    <citation type="journal article" date="2013" name="Nat. Biotechnol.">
        <title>Draft genome sequence of chickpea (Cicer arietinum) provides a resource for trait improvement.</title>
        <authorList>
            <person name="Varshney R.K."/>
            <person name="Song C."/>
            <person name="Saxena R.K."/>
            <person name="Azam S."/>
            <person name="Yu S."/>
            <person name="Sharpe A.G."/>
            <person name="Cannon S."/>
            <person name="Baek J."/>
            <person name="Rosen B.D."/>
            <person name="Tar'an B."/>
            <person name="Millan T."/>
            <person name="Zhang X."/>
            <person name="Ramsay L.D."/>
            <person name="Iwata A."/>
            <person name="Wang Y."/>
            <person name="Nelson W."/>
            <person name="Farmer A.D."/>
            <person name="Gaur P.M."/>
            <person name="Soderlund C."/>
            <person name="Penmetsa R.V."/>
            <person name="Xu C."/>
            <person name="Bharti A.K."/>
            <person name="He W."/>
            <person name="Winter P."/>
            <person name="Zhao S."/>
            <person name="Hane J.K."/>
            <person name="Carrasquilla-Garcia N."/>
            <person name="Condie J.A."/>
            <person name="Upadhyaya H.D."/>
            <person name="Luo M.C."/>
            <person name="Thudi M."/>
            <person name="Gowda C.L."/>
            <person name="Singh N.P."/>
            <person name="Lichtenzveig J."/>
            <person name="Gali K.K."/>
            <person name="Rubio J."/>
            <person name="Nadarajan N."/>
            <person name="Dolezel J."/>
            <person name="Bansal K.C."/>
            <person name="Xu X."/>
            <person name="Edwards D."/>
            <person name="Zhang G."/>
            <person name="Kahl G."/>
            <person name="Gil J."/>
            <person name="Singh K.B."/>
            <person name="Datta S.K."/>
            <person name="Jackson S.A."/>
            <person name="Wang J."/>
            <person name="Cook D.R."/>
        </authorList>
    </citation>
    <scope>NUCLEOTIDE SEQUENCE [LARGE SCALE GENOMIC DNA]</scope>
    <source>
        <strain evidence="2">cv. CDC Frontier</strain>
    </source>
</reference>
<sequence>MYIPKLFSSVTLQNLSFLTPNPTNMFNLWILITQIHSLAGPMLMLLYPLYATVVAKESTSKLDDDQWLAYWIIYSTLTLVEMIFAPILQWIPIWYSAKLLLVGWLVLPQFKGAAFLYKTYARQYIREYIMPKKREPLFMRYIERE</sequence>
<keyword evidence="2" id="KW-1185">Reference proteome</keyword>
<dbReference type="RefSeq" id="XP_012572141.2">
    <property type="nucleotide sequence ID" value="XM_012716687.2"/>
</dbReference>
<gene>
    <name evidence="3" type="primary">LOC105852241</name>
</gene>
<dbReference type="InterPro" id="IPR004345">
    <property type="entry name" value="TB2_DP1_HVA22"/>
</dbReference>
<dbReference type="Proteomes" id="UP000087171">
    <property type="component" value="Chromosome Ca6"/>
</dbReference>
<evidence type="ECO:0000313" key="3">
    <source>
        <dbReference type="RefSeq" id="XP_012572141.2"/>
    </source>
</evidence>
<dbReference type="OrthoDB" id="10009287at2759"/>
<proteinExistence type="inferred from homology"/>
<accession>A0A1S3EAY9</accession>
<dbReference type="AlphaFoldDB" id="A0A1S3EAY9"/>
<name>A0A1S3EAY9_CICAR</name>
<feature type="transmembrane region" description="Helical" evidence="1">
    <location>
        <begin position="26"/>
        <end position="47"/>
    </location>
</feature>
<dbReference type="PANTHER" id="PTHR12300:SF139">
    <property type="entry name" value="HVA22-LIKE PROTEIN E"/>
    <property type="match status" value="1"/>
</dbReference>
<feature type="transmembrane region" description="Helical" evidence="1">
    <location>
        <begin position="97"/>
        <end position="117"/>
    </location>
</feature>
<dbReference type="GeneID" id="105852241"/>
<dbReference type="GO" id="GO:0016020">
    <property type="term" value="C:membrane"/>
    <property type="evidence" value="ECO:0007669"/>
    <property type="project" value="UniProtKB-SubCell"/>
</dbReference>
<comment type="subcellular location">
    <subcellularLocation>
        <location evidence="1">Membrane</location>
        <topology evidence="1">Multi-pass membrane protein</topology>
    </subcellularLocation>
</comment>
<keyword evidence="1" id="KW-0812">Transmembrane</keyword>
<evidence type="ECO:0000256" key="1">
    <source>
        <dbReference type="RuleBase" id="RU362006"/>
    </source>
</evidence>
<comment type="similarity">
    <text evidence="1">Belongs to the DP1 family.</text>
</comment>
<feature type="transmembrane region" description="Helical" evidence="1">
    <location>
        <begin position="68"/>
        <end position="91"/>
    </location>
</feature>
<organism evidence="2 3">
    <name type="scientific">Cicer arietinum</name>
    <name type="common">Chickpea</name>
    <name type="synonym">Garbanzo</name>
    <dbReference type="NCBI Taxonomy" id="3827"/>
    <lineage>
        <taxon>Eukaryota</taxon>
        <taxon>Viridiplantae</taxon>
        <taxon>Streptophyta</taxon>
        <taxon>Embryophyta</taxon>
        <taxon>Tracheophyta</taxon>
        <taxon>Spermatophyta</taxon>
        <taxon>Magnoliopsida</taxon>
        <taxon>eudicotyledons</taxon>
        <taxon>Gunneridae</taxon>
        <taxon>Pentapetalae</taxon>
        <taxon>rosids</taxon>
        <taxon>fabids</taxon>
        <taxon>Fabales</taxon>
        <taxon>Fabaceae</taxon>
        <taxon>Papilionoideae</taxon>
        <taxon>50 kb inversion clade</taxon>
        <taxon>NPAAA clade</taxon>
        <taxon>Hologalegina</taxon>
        <taxon>IRL clade</taxon>
        <taxon>Cicereae</taxon>
        <taxon>Cicer</taxon>
    </lineage>
</organism>
<dbReference type="PANTHER" id="PTHR12300">
    <property type="entry name" value="HVA22-LIKE PROTEINS"/>
    <property type="match status" value="1"/>
</dbReference>